<keyword evidence="3" id="KW-0804">Transcription</keyword>
<evidence type="ECO:0000256" key="2">
    <source>
        <dbReference type="ARBA" id="ARBA00023125"/>
    </source>
</evidence>
<dbReference type="GO" id="GO:0003677">
    <property type="term" value="F:DNA binding"/>
    <property type="evidence" value="ECO:0007669"/>
    <property type="project" value="UniProtKB-KW"/>
</dbReference>
<evidence type="ECO:0000256" key="1">
    <source>
        <dbReference type="ARBA" id="ARBA00023015"/>
    </source>
</evidence>
<dbReference type="Gene3D" id="1.20.120.530">
    <property type="entry name" value="GntR ligand-binding domain-like"/>
    <property type="match status" value="1"/>
</dbReference>
<feature type="region of interest" description="Disordered" evidence="4">
    <location>
        <begin position="1"/>
        <end position="20"/>
    </location>
</feature>
<dbReference type="EMBL" id="BMCP01000004">
    <property type="protein sequence ID" value="GGE50305.1"/>
    <property type="molecule type" value="Genomic_DNA"/>
</dbReference>
<dbReference type="Proteomes" id="UP000602745">
    <property type="component" value="Unassembled WGS sequence"/>
</dbReference>
<accession>A0A8J2YKP6</accession>
<evidence type="ECO:0000256" key="3">
    <source>
        <dbReference type="ARBA" id="ARBA00023163"/>
    </source>
</evidence>
<evidence type="ECO:0000313" key="5">
    <source>
        <dbReference type="EMBL" id="GGE50305.1"/>
    </source>
</evidence>
<reference evidence="5" key="2">
    <citation type="submission" date="2020-09" db="EMBL/GenBank/DDBJ databases">
        <authorList>
            <person name="Sun Q."/>
            <person name="Sedlacek I."/>
        </authorList>
    </citation>
    <scope>NUCLEOTIDE SEQUENCE</scope>
    <source>
        <strain evidence="5">CCM 7684</strain>
    </source>
</reference>
<feature type="region of interest" description="Disordered" evidence="4">
    <location>
        <begin position="76"/>
        <end position="109"/>
    </location>
</feature>
<keyword evidence="1" id="KW-0805">Transcription regulation</keyword>
<proteinExistence type="predicted"/>
<dbReference type="InterPro" id="IPR008920">
    <property type="entry name" value="TF_FadR/GntR_C"/>
</dbReference>
<gene>
    <name evidence="5" type="ORF">GCM10007276_29230</name>
</gene>
<dbReference type="AlphaFoldDB" id="A0A8J2YKP6"/>
<protein>
    <submittedName>
        <fullName evidence="5">Uncharacterized protein</fullName>
    </submittedName>
</protein>
<sequence>MEQIGVSARQTHTRKLTRRAEDSRTFANRDFHNALCEAALDEYLLRIVQDVNNPLALIRATTYKVEDHFAAAAKHEDIRRRHREARRGADRAAGPPPHPEVLRGTAPDGLRALIT</sequence>
<keyword evidence="2" id="KW-0238">DNA-binding</keyword>
<keyword evidence="6" id="KW-1185">Reference proteome</keyword>
<evidence type="ECO:0000256" key="4">
    <source>
        <dbReference type="SAM" id="MobiDB-lite"/>
    </source>
</evidence>
<name>A0A8J2YKP6_9RHOB</name>
<reference evidence="5" key="1">
    <citation type="journal article" date="2014" name="Int. J. Syst. Evol. Microbiol.">
        <title>Complete genome sequence of Corynebacterium casei LMG S-19264T (=DSM 44701T), isolated from a smear-ripened cheese.</title>
        <authorList>
            <consortium name="US DOE Joint Genome Institute (JGI-PGF)"/>
            <person name="Walter F."/>
            <person name="Albersmeier A."/>
            <person name="Kalinowski J."/>
            <person name="Ruckert C."/>
        </authorList>
    </citation>
    <scope>NUCLEOTIDE SEQUENCE</scope>
    <source>
        <strain evidence="5">CCM 7684</strain>
    </source>
</reference>
<comment type="caution">
    <text evidence="5">The sequence shown here is derived from an EMBL/GenBank/DDBJ whole genome shotgun (WGS) entry which is preliminary data.</text>
</comment>
<organism evidence="5 6">
    <name type="scientific">Agaricicola taiwanensis</name>
    <dbReference type="NCBI Taxonomy" id="591372"/>
    <lineage>
        <taxon>Bacteria</taxon>
        <taxon>Pseudomonadati</taxon>
        <taxon>Pseudomonadota</taxon>
        <taxon>Alphaproteobacteria</taxon>
        <taxon>Rhodobacterales</taxon>
        <taxon>Paracoccaceae</taxon>
        <taxon>Agaricicola</taxon>
    </lineage>
</organism>
<dbReference type="SUPFAM" id="SSF48008">
    <property type="entry name" value="GntR ligand-binding domain-like"/>
    <property type="match status" value="1"/>
</dbReference>
<evidence type="ECO:0000313" key="6">
    <source>
        <dbReference type="Proteomes" id="UP000602745"/>
    </source>
</evidence>